<feature type="transmembrane region" description="Helical" evidence="1">
    <location>
        <begin position="132"/>
        <end position="153"/>
    </location>
</feature>
<dbReference type="AlphaFoldDB" id="A0A2I2G608"/>
<name>A0A2I2G608_9EURO</name>
<keyword evidence="1" id="KW-1133">Transmembrane helix</keyword>
<organism evidence="2 3">
    <name type="scientific">Aspergillus steynii IBT 23096</name>
    <dbReference type="NCBI Taxonomy" id="1392250"/>
    <lineage>
        <taxon>Eukaryota</taxon>
        <taxon>Fungi</taxon>
        <taxon>Dikarya</taxon>
        <taxon>Ascomycota</taxon>
        <taxon>Pezizomycotina</taxon>
        <taxon>Eurotiomycetes</taxon>
        <taxon>Eurotiomycetidae</taxon>
        <taxon>Eurotiales</taxon>
        <taxon>Aspergillaceae</taxon>
        <taxon>Aspergillus</taxon>
        <taxon>Aspergillus subgen. Circumdati</taxon>
    </lineage>
</organism>
<gene>
    <name evidence="2" type="ORF">P170DRAFT_456874</name>
</gene>
<accession>A0A2I2G608</accession>
<evidence type="ECO:0000256" key="1">
    <source>
        <dbReference type="SAM" id="Phobius"/>
    </source>
</evidence>
<proteinExistence type="predicted"/>
<evidence type="ECO:0000313" key="2">
    <source>
        <dbReference type="EMBL" id="PLB48308.1"/>
    </source>
</evidence>
<reference evidence="2 3" key="1">
    <citation type="submission" date="2016-12" db="EMBL/GenBank/DDBJ databases">
        <title>The genomes of Aspergillus section Nigri reveals drivers in fungal speciation.</title>
        <authorList>
            <consortium name="DOE Joint Genome Institute"/>
            <person name="Vesth T.C."/>
            <person name="Nybo J."/>
            <person name="Theobald S."/>
            <person name="Brandl J."/>
            <person name="Frisvad J.C."/>
            <person name="Nielsen K.F."/>
            <person name="Lyhne E.K."/>
            <person name="Kogle M.E."/>
            <person name="Kuo A."/>
            <person name="Riley R."/>
            <person name="Clum A."/>
            <person name="Nolan M."/>
            <person name="Lipzen A."/>
            <person name="Salamov A."/>
            <person name="Henrissat B."/>
            <person name="Wiebenga A."/>
            <person name="De Vries R.P."/>
            <person name="Grigoriev I.V."/>
            <person name="Mortensen U.H."/>
            <person name="Andersen M.R."/>
            <person name="Baker S.E."/>
        </authorList>
    </citation>
    <scope>NUCLEOTIDE SEQUENCE [LARGE SCALE GENOMIC DNA]</scope>
    <source>
        <strain evidence="2 3">IBT 23096</strain>
    </source>
</reference>
<comment type="caution">
    <text evidence="2">The sequence shown here is derived from an EMBL/GenBank/DDBJ whole genome shotgun (WGS) entry which is preliminary data.</text>
</comment>
<feature type="transmembrane region" description="Helical" evidence="1">
    <location>
        <begin position="208"/>
        <end position="227"/>
    </location>
</feature>
<keyword evidence="1" id="KW-0812">Transmembrane</keyword>
<keyword evidence="1" id="KW-0472">Membrane</keyword>
<evidence type="ECO:0000313" key="3">
    <source>
        <dbReference type="Proteomes" id="UP000234275"/>
    </source>
</evidence>
<dbReference type="GeneID" id="36559355"/>
<dbReference type="Proteomes" id="UP000234275">
    <property type="component" value="Unassembled WGS sequence"/>
</dbReference>
<dbReference type="OrthoDB" id="5412502at2759"/>
<keyword evidence="3" id="KW-1185">Reference proteome</keyword>
<dbReference type="EMBL" id="MSFO01000005">
    <property type="protein sequence ID" value="PLB48308.1"/>
    <property type="molecule type" value="Genomic_DNA"/>
</dbReference>
<feature type="transmembrane region" description="Helical" evidence="1">
    <location>
        <begin position="233"/>
        <end position="255"/>
    </location>
</feature>
<sequence length="351" mass="38886">MGLDFPTTHGDWKFDLVGLLAIIGESIIDEVVQPLTASRTVLLPRLLPAPHALIRPSRRAALPSTPVTVVGIHTGIQLQSVPYFPSIIHQLDLIQPFEFQEMSIKMAYTEEPASHGTHDKLATVRALAPLKVITILIVAIPLVSFASSFHSAASFWQSDAKPRVSGTNPPGDLALRTREGAFIVVHCSQEVARLLYTGEGRCRYVAGAAYRVLIYVGTLFLMVGIVVMSNCSWTMQVTLGISYLALNVVYMFCALTPEVSRLWHWELRMIDAVMNTTIQSSNYTEVLWHGIRATKSIEWIKKGGFAPATKAWDKWLDEAVRNCENPGWDAVDDTNWKQSTASTTIPHAHHS</sequence>
<dbReference type="RefSeq" id="XP_024703610.1">
    <property type="nucleotide sequence ID" value="XM_024851656.1"/>
</dbReference>
<protein>
    <submittedName>
        <fullName evidence="2">Uncharacterized protein</fullName>
    </submittedName>
</protein>
<dbReference type="VEuPathDB" id="FungiDB:P170DRAFT_456874"/>